<dbReference type="Proteomes" id="UP000321110">
    <property type="component" value="Unassembled WGS sequence"/>
</dbReference>
<dbReference type="EMBL" id="SSFO01000165">
    <property type="protein sequence ID" value="TXI32026.1"/>
    <property type="molecule type" value="Genomic_DNA"/>
</dbReference>
<comment type="caution">
    <text evidence="2">The sequence shown here is derived from an EMBL/GenBank/DDBJ whole genome shotgun (WGS) entry which is preliminary data.</text>
</comment>
<reference evidence="2 3" key="1">
    <citation type="submission" date="2018-09" db="EMBL/GenBank/DDBJ databases">
        <title>Metagenome Assembled Genomes from an Advanced Water Purification Facility.</title>
        <authorList>
            <person name="Stamps B.W."/>
            <person name="Spear J.R."/>
        </authorList>
    </citation>
    <scope>NUCLEOTIDE SEQUENCE [LARGE SCALE GENOMIC DNA]</scope>
    <source>
        <strain evidence="2">Bin_52_1</strain>
    </source>
</reference>
<evidence type="ECO:0000259" key="1">
    <source>
        <dbReference type="Pfam" id="PF14238"/>
    </source>
</evidence>
<gene>
    <name evidence="2" type="ORF">E6Q69_09900</name>
</gene>
<feature type="domain" description="DUF4340" evidence="1">
    <location>
        <begin position="69"/>
        <end position="210"/>
    </location>
</feature>
<evidence type="ECO:0000313" key="2">
    <source>
        <dbReference type="EMBL" id="TXI32026.1"/>
    </source>
</evidence>
<dbReference type="InterPro" id="IPR025641">
    <property type="entry name" value="DUF4340"/>
</dbReference>
<sequence length="325" mass="36362">MNRKSLFMLTALAVALVVAWYWIGQTQRSPEVAQMPAWLPELQAVQVSAIDVQRAGQPKVRLERREQGWVVPDKADYPADQAAVAALLNALVEARRVEPRTANPELYGRLGLAEQGESEQQAVRLTLEQTEQPPLALLIGKPGQHDGQLVRQVGDPQSWLISRLIELPATELQWLDRRITAVPFSAVRELDLQHATGERLTLLRDTPQDASLQPSELPRGKRLAFEGAANGMGQFFADLRFADAAPLAQLDFAGKPALRFTLRTFDDKTLKGRIHSKGEQYWLLLDEGSELSASELFGRSDWAYRVEAYQYQSLSRKLTDLLATD</sequence>
<name>A0A5C7W2M5_AQUAC</name>
<protein>
    <submittedName>
        <fullName evidence="2">DUF4340 domain-containing protein</fullName>
    </submittedName>
</protein>
<dbReference type="Pfam" id="PF14238">
    <property type="entry name" value="DUF4340"/>
    <property type="match status" value="1"/>
</dbReference>
<evidence type="ECO:0000313" key="3">
    <source>
        <dbReference type="Proteomes" id="UP000321110"/>
    </source>
</evidence>
<accession>A0A5C7W2M5</accession>
<proteinExistence type="predicted"/>
<dbReference type="AlphaFoldDB" id="A0A5C7W2M5"/>
<organism evidence="2 3">
    <name type="scientific">Aquipseudomonas alcaligenes</name>
    <name type="common">Pseudomonas alcaligenes</name>
    <dbReference type="NCBI Taxonomy" id="43263"/>
    <lineage>
        <taxon>Bacteria</taxon>
        <taxon>Pseudomonadati</taxon>
        <taxon>Pseudomonadota</taxon>
        <taxon>Gammaproteobacteria</taxon>
        <taxon>Pseudomonadales</taxon>
        <taxon>Pseudomonadaceae</taxon>
        <taxon>Aquipseudomonas</taxon>
    </lineage>
</organism>